<accession>A0A023ZXU3</accession>
<dbReference type="Proteomes" id="UP000024437">
    <property type="component" value="Genome"/>
</dbReference>
<protein>
    <submittedName>
        <fullName evidence="1">Uncharacterized protein</fullName>
    </submittedName>
</protein>
<dbReference type="EMBL" id="KJ538722">
    <property type="protein sequence ID" value="AHY84238.1"/>
    <property type="molecule type" value="Genomic_DNA"/>
</dbReference>
<gene>
    <name evidence="1" type="primary">53</name>
    <name evidence="1" type="ORF">PBI_HH92_53</name>
</gene>
<evidence type="ECO:0000313" key="1">
    <source>
        <dbReference type="EMBL" id="AHY84238.1"/>
    </source>
</evidence>
<evidence type="ECO:0000313" key="2">
    <source>
        <dbReference type="Proteomes" id="UP000024437"/>
    </source>
</evidence>
<sequence>MTTAVMTRHRCPVCGRRVAVTDGGMFRPHVDGIKRPCPMTGEPLPKGDGS</sequence>
<reference evidence="1 2" key="1">
    <citation type="submission" date="2014-03" db="EMBL/GenBank/DDBJ databases">
        <authorList>
            <person name="Bragg J."/>
            <person name="Chandler A.Y."/>
            <person name="Dehn A."/>
            <person name="Hefner M."/>
            <person name="Petersen P."/>
            <person name="Wilson J."/>
            <person name="Zeba F."/>
            <person name="Zegers G.P."/>
            <person name="Page S.T."/>
            <person name="Bradley K.W."/>
            <person name="Clarke D.Q."/>
            <person name="Lewis M.F."/>
            <person name="Barker L.P."/>
            <person name="Bailey C."/>
            <person name="Asai D.J."/>
            <person name="Garber M.L."/>
            <person name="Bowman C.A."/>
            <person name="Russell D.A."/>
            <person name="Pope W.H."/>
            <person name="Jacobs-Sera D."/>
            <person name="Hendrix R.W."/>
            <person name="Hatfull G.F."/>
        </authorList>
    </citation>
    <scope>NUCLEOTIDE SEQUENCE [LARGE SCALE GENOMIC DNA]</scope>
</reference>
<organism evidence="1 2">
    <name type="scientific">Mycobacterium phage HH92</name>
    <dbReference type="NCBI Taxonomy" id="1471543"/>
    <lineage>
        <taxon>Viruses</taxon>
        <taxon>Duplodnaviria</taxon>
        <taxon>Heunggongvirae</taxon>
        <taxon>Uroviricota</taxon>
        <taxon>Caudoviricetes</taxon>
        <taxon>Gilesvirus</taxon>
        <taxon>Gilesvirus giles</taxon>
    </lineage>
</organism>
<proteinExistence type="predicted"/>
<name>A0A023ZXU3_9CAUD</name>